<comment type="caution">
    <text evidence="2">The sequence shown here is derived from an EMBL/GenBank/DDBJ whole genome shotgun (WGS) entry which is preliminary data.</text>
</comment>
<accession>A0A210QKN5</accession>
<proteinExistence type="predicted"/>
<feature type="signal peptide" evidence="1">
    <location>
        <begin position="1"/>
        <end position="24"/>
    </location>
</feature>
<dbReference type="Proteomes" id="UP000242188">
    <property type="component" value="Unassembled WGS sequence"/>
</dbReference>
<keyword evidence="3" id="KW-1185">Reference proteome</keyword>
<name>A0A210QKN5_MIZYE</name>
<keyword evidence="1" id="KW-0732">Signal</keyword>
<dbReference type="EMBL" id="NEDP02003184">
    <property type="protein sequence ID" value="OWF49307.1"/>
    <property type="molecule type" value="Genomic_DNA"/>
</dbReference>
<evidence type="ECO:0000256" key="1">
    <source>
        <dbReference type="SAM" id="SignalP"/>
    </source>
</evidence>
<evidence type="ECO:0000313" key="2">
    <source>
        <dbReference type="EMBL" id="OWF49307.1"/>
    </source>
</evidence>
<gene>
    <name evidence="2" type="ORF">KP79_PYT23369</name>
</gene>
<feature type="chain" id="PRO_5012916680" evidence="1">
    <location>
        <begin position="25"/>
        <end position="108"/>
    </location>
</feature>
<protein>
    <submittedName>
        <fullName evidence="2">Uncharacterized protein</fullName>
    </submittedName>
</protein>
<sequence length="108" mass="12629">MIVMASSLNLGLFLFMVLMVSISAESFERKQEKAEMSRLIKRLLVHLQDPTGSEEEMNHYVRKIQNRKSRIDKKQVFSPSTVPTSTDQTAIFRKLHNKKRNNHRPIVF</sequence>
<dbReference type="AlphaFoldDB" id="A0A210QKN5"/>
<organism evidence="2 3">
    <name type="scientific">Mizuhopecten yessoensis</name>
    <name type="common">Japanese scallop</name>
    <name type="synonym">Patinopecten yessoensis</name>
    <dbReference type="NCBI Taxonomy" id="6573"/>
    <lineage>
        <taxon>Eukaryota</taxon>
        <taxon>Metazoa</taxon>
        <taxon>Spiralia</taxon>
        <taxon>Lophotrochozoa</taxon>
        <taxon>Mollusca</taxon>
        <taxon>Bivalvia</taxon>
        <taxon>Autobranchia</taxon>
        <taxon>Pteriomorphia</taxon>
        <taxon>Pectinida</taxon>
        <taxon>Pectinoidea</taxon>
        <taxon>Pectinidae</taxon>
        <taxon>Mizuhopecten</taxon>
    </lineage>
</organism>
<evidence type="ECO:0000313" key="3">
    <source>
        <dbReference type="Proteomes" id="UP000242188"/>
    </source>
</evidence>
<reference evidence="2 3" key="1">
    <citation type="journal article" date="2017" name="Nat. Ecol. Evol.">
        <title>Scallop genome provides insights into evolution of bilaterian karyotype and development.</title>
        <authorList>
            <person name="Wang S."/>
            <person name="Zhang J."/>
            <person name="Jiao W."/>
            <person name="Li J."/>
            <person name="Xun X."/>
            <person name="Sun Y."/>
            <person name="Guo X."/>
            <person name="Huan P."/>
            <person name="Dong B."/>
            <person name="Zhang L."/>
            <person name="Hu X."/>
            <person name="Sun X."/>
            <person name="Wang J."/>
            <person name="Zhao C."/>
            <person name="Wang Y."/>
            <person name="Wang D."/>
            <person name="Huang X."/>
            <person name="Wang R."/>
            <person name="Lv J."/>
            <person name="Li Y."/>
            <person name="Zhang Z."/>
            <person name="Liu B."/>
            <person name="Lu W."/>
            <person name="Hui Y."/>
            <person name="Liang J."/>
            <person name="Zhou Z."/>
            <person name="Hou R."/>
            <person name="Li X."/>
            <person name="Liu Y."/>
            <person name="Li H."/>
            <person name="Ning X."/>
            <person name="Lin Y."/>
            <person name="Zhao L."/>
            <person name="Xing Q."/>
            <person name="Dou J."/>
            <person name="Li Y."/>
            <person name="Mao J."/>
            <person name="Guo H."/>
            <person name="Dou H."/>
            <person name="Li T."/>
            <person name="Mu C."/>
            <person name="Jiang W."/>
            <person name="Fu Q."/>
            <person name="Fu X."/>
            <person name="Miao Y."/>
            <person name="Liu J."/>
            <person name="Yu Q."/>
            <person name="Li R."/>
            <person name="Liao H."/>
            <person name="Li X."/>
            <person name="Kong Y."/>
            <person name="Jiang Z."/>
            <person name="Chourrout D."/>
            <person name="Li R."/>
            <person name="Bao Z."/>
        </authorList>
    </citation>
    <scope>NUCLEOTIDE SEQUENCE [LARGE SCALE GENOMIC DNA]</scope>
    <source>
        <strain evidence="2 3">PY_sf001</strain>
    </source>
</reference>